<dbReference type="Pfam" id="PF13783">
    <property type="entry name" value="DUF4177"/>
    <property type="match status" value="1"/>
</dbReference>
<reference evidence="1 2" key="1">
    <citation type="submission" date="2020-08" db="EMBL/GenBank/DDBJ databases">
        <title>A Genomic Blueprint of the Chicken Gut Microbiome.</title>
        <authorList>
            <person name="Gilroy R."/>
            <person name="Ravi A."/>
            <person name="Getino M."/>
            <person name="Pursley I."/>
            <person name="Horton D.L."/>
            <person name="Alikhan N.-F."/>
            <person name="Baker D."/>
            <person name="Gharbi K."/>
            <person name="Hall N."/>
            <person name="Watson M."/>
            <person name="Adriaenssens E.M."/>
            <person name="Foster-Nyarko E."/>
            <person name="Jarju S."/>
            <person name="Secka A."/>
            <person name="Antonio M."/>
            <person name="Oren A."/>
            <person name="Chaudhuri R."/>
            <person name="La Ragione R.M."/>
            <person name="Hildebrand F."/>
            <person name="Pallen M.J."/>
        </authorList>
    </citation>
    <scope>NUCLEOTIDE SEQUENCE [LARGE SCALE GENOMIC DNA]</scope>
    <source>
        <strain evidence="1 2">Sa3CUA8</strain>
    </source>
</reference>
<dbReference type="Proteomes" id="UP000659496">
    <property type="component" value="Unassembled WGS sequence"/>
</dbReference>
<sequence>MMVEYHIERIEVHHGRDGISLAEDYRQLIAKYAKEGWRFVQLVNLSELSLSERRVDLIFEREQRKGSGII</sequence>
<accession>A0ABR8PL55</accession>
<proteinExistence type="predicted"/>
<comment type="caution">
    <text evidence="1">The sequence shown here is derived from an EMBL/GenBank/DDBJ whole genome shotgun (WGS) entry which is preliminary data.</text>
</comment>
<protein>
    <submittedName>
        <fullName evidence="1">DUF4177 domain-containing protein</fullName>
    </submittedName>
</protein>
<organism evidence="1 2">
    <name type="scientific">Sporosarcina gallistercoris</name>
    <dbReference type="NCBI Taxonomy" id="2762245"/>
    <lineage>
        <taxon>Bacteria</taxon>
        <taxon>Bacillati</taxon>
        <taxon>Bacillota</taxon>
        <taxon>Bacilli</taxon>
        <taxon>Bacillales</taxon>
        <taxon>Caryophanaceae</taxon>
        <taxon>Sporosarcina</taxon>
    </lineage>
</organism>
<name>A0ABR8PL55_9BACL</name>
<evidence type="ECO:0000313" key="2">
    <source>
        <dbReference type="Proteomes" id="UP000659496"/>
    </source>
</evidence>
<dbReference type="InterPro" id="IPR025234">
    <property type="entry name" value="YjzH-like"/>
</dbReference>
<gene>
    <name evidence="1" type="ORF">H9659_11185</name>
</gene>
<dbReference type="EMBL" id="JACSQY010000008">
    <property type="protein sequence ID" value="MBD7908896.1"/>
    <property type="molecule type" value="Genomic_DNA"/>
</dbReference>
<keyword evidence="2" id="KW-1185">Reference proteome</keyword>
<evidence type="ECO:0000313" key="1">
    <source>
        <dbReference type="EMBL" id="MBD7908896.1"/>
    </source>
</evidence>